<keyword evidence="11" id="KW-1185">Reference proteome</keyword>
<keyword evidence="3 7" id="KW-0812">Transmembrane</keyword>
<comment type="subcellular location">
    <subcellularLocation>
        <location evidence="1">Membrane</location>
        <topology evidence="1">Multi-pass membrane protein</topology>
    </subcellularLocation>
</comment>
<dbReference type="PANTHER" id="PTHR30238">
    <property type="entry name" value="MEMBRANE BOUND PREDICTED REDOX MODULATOR"/>
    <property type="match status" value="1"/>
</dbReference>
<dbReference type="RefSeq" id="WP_092882837.1">
    <property type="nucleotide sequence ID" value="NZ_FOOI01000004.1"/>
</dbReference>
<proteinExistence type="inferred from homology"/>
<evidence type="ECO:0000313" key="8">
    <source>
        <dbReference type="EMBL" id="NYH83350.1"/>
    </source>
</evidence>
<dbReference type="AlphaFoldDB" id="A0A1I2Q527"/>
<feature type="transmembrane region" description="Helical" evidence="7">
    <location>
        <begin position="196"/>
        <end position="218"/>
    </location>
</feature>
<feature type="transmembrane region" description="Helical" evidence="7">
    <location>
        <begin position="103"/>
        <end position="125"/>
    </location>
</feature>
<reference evidence="8 11" key="2">
    <citation type="submission" date="2020-07" db="EMBL/GenBank/DDBJ databases">
        <title>Sequencing the genomes of 1000 actinobacteria strains.</title>
        <authorList>
            <person name="Klenk H.-P."/>
        </authorList>
    </citation>
    <scope>NUCLEOTIDE SEQUENCE [LARGE SCALE GENOMIC DNA]</scope>
    <source>
        <strain evidence="8 11">DSM 45117</strain>
    </source>
</reference>
<feature type="compositionally biased region" description="Basic and acidic residues" evidence="6">
    <location>
        <begin position="323"/>
        <end position="339"/>
    </location>
</feature>
<evidence type="ECO:0000313" key="9">
    <source>
        <dbReference type="EMBL" id="SFG23408.1"/>
    </source>
</evidence>
<feature type="transmembrane region" description="Helical" evidence="7">
    <location>
        <begin position="224"/>
        <end position="245"/>
    </location>
</feature>
<name>A0A1I2Q527_9ACTN</name>
<feature type="transmembrane region" description="Helical" evidence="7">
    <location>
        <begin position="295"/>
        <end position="317"/>
    </location>
</feature>
<feature type="transmembrane region" description="Helical" evidence="7">
    <location>
        <begin position="252"/>
        <end position="275"/>
    </location>
</feature>
<organism evidence="9 10">
    <name type="scientific">Actinopolymorpha cephalotaxi</name>
    <dbReference type="NCBI Taxonomy" id="504797"/>
    <lineage>
        <taxon>Bacteria</taxon>
        <taxon>Bacillati</taxon>
        <taxon>Actinomycetota</taxon>
        <taxon>Actinomycetes</taxon>
        <taxon>Propionibacteriales</taxon>
        <taxon>Actinopolymorphaceae</taxon>
        <taxon>Actinopolymorpha</taxon>
    </lineage>
</organism>
<reference evidence="9 10" key="1">
    <citation type="submission" date="2016-10" db="EMBL/GenBank/DDBJ databases">
        <authorList>
            <person name="de Groot N.N."/>
        </authorList>
    </citation>
    <scope>NUCLEOTIDE SEQUENCE [LARGE SCALE GENOMIC DNA]</scope>
    <source>
        <strain evidence="9 10">CPCC 202808</strain>
    </source>
</reference>
<evidence type="ECO:0000256" key="3">
    <source>
        <dbReference type="ARBA" id="ARBA00022692"/>
    </source>
</evidence>
<feature type="transmembrane region" description="Helical" evidence="7">
    <location>
        <begin position="6"/>
        <end position="26"/>
    </location>
</feature>
<dbReference type="Proteomes" id="UP000199052">
    <property type="component" value="Unassembled WGS sequence"/>
</dbReference>
<keyword evidence="4 7" id="KW-1133">Transmembrane helix</keyword>
<dbReference type="EMBL" id="JACBZA010000001">
    <property type="protein sequence ID" value="NYH83350.1"/>
    <property type="molecule type" value="Genomic_DNA"/>
</dbReference>
<dbReference type="InterPro" id="IPR005496">
    <property type="entry name" value="Integral_membrane_TerC"/>
</dbReference>
<sequence>MTIQPWVWFATIGVLVAVLLVDVLVIGRRPHEPSMRECTTWIGMYVGLAVVFGIGVYFFAGGQYAGEFFAGWITEYSLSIDNLFVFLVILTRFGVPRAYQQTALLIGIILALVMRGIFIALGAAAINTFAWVFYIFGAILIYTAVQFVRSGNDHDSDYKENVLIRWAKNHLPATDQYNGVKLTLVENGKRLVTPMLMVMIALGTTDLLFALDSIPAIYGLTKEPYLVFAANVFALMGLRQLYFLIGGLVTRLVYLPIGLAVILGFIGAKLIMHALHENNLPFLNGGEPLHSVPDIGIAVSLSVIVGTLLVTTVASLAKSRRTERRERQEEPARSGRSAD</sequence>
<feature type="region of interest" description="Disordered" evidence="6">
    <location>
        <begin position="320"/>
        <end position="339"/>
    </location>
</feature>
<comment type="similarity">
    <text evidence="2">Belongs to the TerC family.</text>
</comment>
<dbReference type="Proteomes" id="UP000533017">
    <property type="component" value="Unassembled WGS sequence"/>
</dbReference>
<evidence type="ECO:0000256" key="1">
    <source>
        <dbReference type="ARBA" id="ARBA00004141"/>
    </source>
</evidence>
<dbReference type="InterPro" id="IPR022369">
    <property type="entry name" value="Integral_membrane_TerC_rswitch"/>
</dbReference>
<gene>
    <name evidence="8" type="ORF">FHR37_002201</name>
    <name evidence="9" type="ORF">SAMN05421678_104402</name>
</gene>
<dbReference type="NCBIfam" id="TIGR03718">
    <property type="entry name" value="R_switched_Alx"/>
    <property type="match status" value="1"/>
</dbReference>
<dbReference type="EMBL" id="FOOI01000004">
    <property type="protein sequence ID" value="SFG23408.1"/>
    <property type="molecule type" value="Genomic_DNA"/>
</dbReference>
<dbReference type="PANTHER" id="PTHR30238:SF0">
    <property type="entry name" value="THYLAKOID MEMBRANE PROTEIN TERC, CHLOROPLASTIC"/>
    <property type="match status" value="1"/>
</dbReference>
<feature type="transmembrane region" description="Helical" evidence="7">
    <location>
        <begin position="131"/>
        <end position="148"/>
    </location>
</feature>
<feature type="transmembrane region" description="Helical" evidence="7">
    <location>
        <begin position="38"/>
        <end position="60"/>
    </location>
</feature>
<dbReference type="GO" id="GO:0016020">
    <property type="term" value="C:membrane"/>
    <property type="evidence" value="ECO:0007669"/>
    <property type="project" value="UniProtKB-SubCell"/>
</dbReference>
<feature type="transmembrane region" description="Helical" evidence="7">
    <location>
        <begin position="72"/>
        <end position="91"/>
    </location>
</feature>
<evidence type="ECO:0000313" key="10">
    <source>
        <dbReference type="Proteomes" id="UP000199052"/>
    </source>
</evidence>
<dbReference type="OrthoDB" id="5242957at2"/>
<accession>A0A1I2Q527</accession>
<evidence type="ECO:0000256" key="6">
    <source>
        <dbReference type="SAM" id="MobiDB-lite"/>
    </source>
</evidence>
<protein>
    <submittedName>
        <fullName evidence="9">Tellurite resistance protein TerC</fullName>
    </submittedName>
</protein>
<evidence type="ECO:0000256" key="7">
    <source>
        <dbReference type="SAM" id="Phobius"/>
    </source>
</evidence>
<evidence type="ECO:0000313" key="11">
    <source>
        <dbReference type="Proteomes" id="UP000533017"/>
    </source>
</evidence>
<evidence type="ECO:0000256" key="2">
    <source>
        <dbReference type="ARBA" id="ARBA00007511"/>
    </source>
</evidence>
<keyword evidence="5 7" id="KW-0472">Membrane</keyword>
<evidence type="ECO:0000256" key="5">
    <source>
        <dbReference type="ARBA" id="ARBA00023136"/>
    </source>
</evidence>
<evidence type="ECO:0000256" key="4">
    <source>
        <dbReference type="ARBA" id="ARBA00022989"/>
    </source>
</evidence>
<dbReference type="Pfam" id="PF03741">
    <property type="entry name" value="TerC"/>
    <property type="match status" value="1"/>
</dbReference>